<evidence type="ECO:0000313" key="2">
    <source>
        <dbReference type="Proteomes" id="UP000053268"/>
    </source>
</evidence>
<reference evidence="1 2" key="1">
    <citation type="journal article" date="2015" name="Nat. Commun.">
        <title>Outbred genome sequencing and CRISPR/Cas9 gene editing in butterflies.</title>
        <authorList>
            <person name="Li X."/>
            <person name="Fan D."/>
            <person name="Zhang W."/>
            <person name="Liu G."/>
            <person name="Zhang L."/>
            <person name="Zhao L."/>
            <person name="Fang X."/>
            <person name="Chen L."/>
            <person name="Dong Y."/>
            <person name="Chen Y."/>
            <person name="Ding Y."/>
            <person name="Zhao R."/>
            <person name="Feng M."/>
            <person name="Zhu Y."/>
            <person name="Feng Y."/>
            <person name="Jiang X."/>
            <person name="Zhu D."/>
            <person name="Xiang H."/>
            <person name="Feng X."/>
            <person name="Li S."/>
            <person name="Wang J."/>
            <person name="Zhang G."/>
            <person name="Kronforst M.R."/>
            <person name="Wang W."/>
        </authorList>
    </citation>
    <scope>NUCLEOTIDE SEQUENCE [LARGE SCALE GENOMIC DNA]</scope>
    <source>
        <strain evidence="1">Ya'a_city_454_Px</strain>
        <tissue evidence="1">Whole body</tissue>
    </source>
</reference>
<gene>
    <name evidence="1" type="ORF">RR46_00394</name>
</gene>
<organism evidence="1 2">
    <name type="scientific">Papilio xuthus</name>
    <name type="common">Asian swallowtail butterfly</name>
    <dbReference type="NCBI Taxonomy" id="66420"/>
    <lineage>
        <taxon>Eukaryota</taxon>
        <taxon>Metazoa</taxon>
        <taxon>Ecdysozoa</taxon>
        <taxon>Arthropoda</taxon>
        <taxon>Hexapoda</taxon>
        <taxon>Insecta</taxon>
        <taxon>Pterygota</taxon>
        <taxon>Neoptera</taxon>
        <taxon>Endopterygota</taxon>
        <taxon>Lepidoptera</taxon>
        <taxon>Glossata</taxon>
        <taxon>Ditrysia</taxon>
        <taxon>Papilionoidea</taxon>
        <taxon>Papilionidae</taxon>
        <taxon>Papilioninae</taxon>
        <taxon>Papilio</taxon>
    </lineage>
</organism>
<protein>
    <submittedName>
        <fullName evidence="1">Uncharacterized protein</fullName>
    </submittedName>
</protein>
<proteinExistence type="predicted"/>
<keyword evidence="2" id="KW-1185">Reference proteome</keyword>
<dbReference type="EMBL" id="KQ458735">
    <property type="protein sequence ID" value="KPJ05334.1"/>
    <property type="molecule type" value="Genomic_DNA"/>
</dbReference>
<accession>A0A0N1PGK8</accession>
<name>A0A0N1PGK8_PAPXU</name>
<sequence length="84" mass="9149">MLLMTSNITPPQAKRTLFFTTRPDLVTYTPLQTAEVKGRVRSPHFCRTAQQFVEQSAPARAVKGAAILCSRADCVGAIFIAPAI</sequence>
<dbReference type="Proteomes" id="UP000053268">
    <property type="component" value="Unassembled WGS sequence"/>
</dbReference>
<evidence type="ECO:0000313" key="1">
    <source>
        <dbReference type="EMBL" id="KPJ05334.1"/>
    </source>
</evidence>
<dbReference type="AlphaFoldDB" id="A0A0N1PGK8"/>